<feature type="compositionally biased region" description="Basic and acidic residues" evidence="1">
    <location>
        <begin position="124"/>
        <end position="143"/>
    </location>
</feature>
<dbReference type="Gene3D" id="1.10.10.1400">
    <property type="entry name" value="Terminase, small subunit, N-terminal DNA-binding domain, HTH motif"/>
    <property type="match status" value="1"/>
</dbReference>
<dbReference type="Proteomes" id="UP000486534">
    <property type="component" value="Unassembled WGS sequence"/>
</dbReference>
<dbReference type="EMBL" id="WHUV01000002">
    <property type="protein sequence ID" value="MQA53723.1"/>
    <property type="molecule type" value="Genomic_DNA"/>
</dbReference>
<organism evidence="2 3">
    <name type="scientific">Pseudomonas piscis</name>
    <dbReference type="NCBI Taxonomy" id="2614538"/>
    <lineage>
        <taxon>Bacteria</taxon>
        <taxon>Pseudomonadati</taxon>
        <taxon>Pseudomonadota</taxon>
        <taxon>Gammaproteobacteria</taxon>
        <taxon>Pseudomonadales</taxon>
        <taxon>Pseudomonadaceae</taxon>
        <taxon>Pseudomonas</taxon>
    </lineage>
</organism>
<reference evidence="2 3" key="1">
    <citation type="submission" date="2019-10" db="EMBL/GenBank/DDBJ databases">
        <title>Pseudomonas dajingensis sp. nov., isolated from the profound head ulcers of farmed Murray cod (Maccullochella peelii peelii).</title>
        <authorList>
            <person name="Liu Y."/>
        </authorList>
    </citation>
    <scope>NUCLEOTIDE SEQUENCE [LARGE SCALE GENOMIC DNA]</scope>
    <source>
        <strain evidence="2 3">MC042</strain>
    </source>
</reference>
<dbReference type="InterPro" id="IPR038713">
    <property type="entry name" value="Terminase_Gp1_N_sf"/>
</dbReference>
<proteinExistence type="predicted"/>
<evidence type="ECO:0000256" key="1">
    <source>
        <dbReference type="SAM" id="MobiDB-lite"/>
    </source>
</evidence>
<name>A0A7X1PL82_9PSED</name>
<feature type="region of interest" description="Disordered" evidence="1">
    <location>
        <begin position="121"/>
        <end position="163"/>
    </location>
</feature>
<dbReference type="RefSeq" id="WP_152897466.1">
    <property type="nucleotide sequence ID" value="NZ_WHUV01000002.1"/>
</dbReference>
<comment type="caution">
    <text evidence="2">The sequence shown here is derived from an EMBL/GenBank/DDBJ whole genome shotgun (WGS) entry which is preliminary data.</text>
</comment>
<sequence>MALTDKKRRFVDALQSGATNREAAIAAGYSEKTASQAGSKLAKDEDVLTEFGRRLKQKQPPSAEVKPPRKVKDSPSMVDESDEVSLAHTDDPREFLTELMNADGADLRMRLEAAKTLMPYAHGKVADQGKKEAKQKAAEEAGRGKYAQGKPPAAKPSLTMVKG</sequence>
<gene>
    <name evidence="2" type="ORF">GDH07_10410</name>
</gene>
<dbReference type="AlphaFoldDB" id="A0A7X1PL82"/>
<feature type="region of interest" description="Disordered" evidence="1">
    <location>
        <begin position="28"/>
        <end position="92"/>
    </location>
</feature>
<evidence type="ECO:0000313" key="3">
    <source>
        <dbReference type="Proteomes" id="UP000486534"/>
    </source>
</evidence>
<dbReference type="GO" id="GO:0051276">
    <property type="term" value="P:chromosome organization"/>
    <property type="evidence" value="ECO:0007669"/>
    <property type="project" value="InterPro"/>
</dbReference>
<accession>A0A7X1PL82</accession>
<dbReference type="InterPro" id="IPR005335">
    <property type="entry name" value="Terminase_ssu"/>
</dbReference>
<protein>
    <submittedName>
        <fullName evidence="2">Terminase small subunit</fullName>
    </submittedName>
</protein>
<dbReference type="Pfam" id="PF03592">
    <property type="entry name" value="Terminase_2"/>
    <property type="match status" value="1"/>
</dbReference>
<evidence type="ECO:0000313" key="2">
    <source>
        <dbReference type="EMBL" id="MQA53723.1"/>
    </source>
</evidence>